<gene>
    <name evidence="3" type="ORF">R3P38DRAFT_3271815</name>
</gene>
<keyword evidence="1" id="KW-0732">Signal</keyword>
<feature type="signal peptide" evidence="1">
    <location>
        <begin position="1"/>
        <end position="31"/>
    </location>
</feature>
<evidence type="ECO:0000259" key="2">
    <source>
        <dbReference type="PROSITE" id="PS50181"/>
    </source>
</evidence>
<evidence type="ECO:0000313" key="3">
    <source>
        <dbReference type="EMBL" id="KAK7021186.1"/>
    </source>
</evidence>
<dbReference type="EMBL" id="JAWWNJ010000039">
    <property type="protein sequence ID" value="KAK7021186.1"/>
    <property type="molecule type" value="Genomic_DNA"/>
</dbReference>
<protein>
    <recommendedName>
        <fullName evidence="2">F-box domain-containing protein</fullName>
    </recommendedName>
</protein>
<organism evidence="3 4">
    <name type="scientific">Favolaschia claudopus</name>
    <dbReference type="NCBI Taxonomy" id="2862362"/>
    <lineage>
        <taxon>Eukaryota</taxon>
        <taxon>Fungi</taxon>
        <taxon>Dikarya</taxon>
        <taxon>Basidiomycota</taxon>
        <taxon>Agaricomycotina</taxon>
        <taxon>Agaricomycetes</taxon>
        <taxon>Agaricomycetidae</taxon>
        <taxon>Agaricales</taxon>
        <taxon>Marasmiineae</taxon>
        <taxon>Mycenaceae</taxon>
        <taxon>Favolaschia</taxon>
    </lineage>
</organism>
<comment type="caution">
    <text evidence="3">The sequence shown here is derived from an EMBL/GenBank/DDBJ whole genome shotgun (WGS) entry which is preliminary data.</text>
</comment>
<dbReference type="SMART" id="SM00355">
    <property type="entry name" value="ZnF_C2H2"/>
    <property type="match status" value="2"/>
</dbReference>
<reference evidence="3 4" key="1">
    <citation type="journal article" date="2024" name="J Genomics">
        <title>Draft genome sequencing and assembly of Favolaschia claudopus CIRM-BRFM 2984 isolated from oak limbs.</title>
        <authorList>
            <person name="Navarro D."/>
            <person name="Drula E."/>
            <person name="Chaduli D."/>
            <person name="Cazenave R."/>
            <person name="Ahrendt S."/>
            <person name="Wang J."/>
            <person name="Lipzen A."/>
            <person name="Daum C."/>
            <person name="Barry K."/>
            <person name="Grigoriev I.V."/>
            <person name="Favel A."/>
            <person name="Rosso M.N."/>
            <person name="Martin F."/>
        </authorList>
    </citation>
    <scope>NUCLEOTIDE SEQUENCE [LARGE SCALE GENOMIC DNA]</scope>
    <source>
        <strain evidence="3 4">CIRM-BRFM 2984</strain>
    </source>
</reference>
<dbReference type="SUPFAM" id="SSF81383">
    <property type="entry name" value="F-box domain"/>
    <property type="match status" value="1"/>
</dbReference>
<evidence type="ECO:0000313" key="4">
    <source>
        <dbReference type="Proteomes" id="UP001362999"/>
    </source>
</evidence>
<dbReference type="AlphaFoldDB" id="A0AAW0B502"/>
<sequence length="357" mass="40763">MFPSGALGWTLLHSPALVLLLPLDIIQEILSRASPLDVLAIRDTCRAFRLLIDGTQSRDIWRKAYANVLFSPPFGCPYSPSQIAILAFKGGRCYVESRTCRARTWAVPESFALNIRYCAFSCKYNSAQSQDLGHHNTLPYALPFLEGSDDRPLYRHRDVVAAWDVFFDACRNAGNARHALLLPSILPDRQVQDPALNAWMHVANGLCGSARRYNEEKVEIDRANYRVIDNLATGLGFDFNRFVTRSPTLAREVNLFSRDLEILDVDAWHRIRPVVMNELKQRASLDGDCLTCPFCSSMRLFHEEGLHSHITQFHPKHSAEHVEVPGHYRCSLCRVPRERSRIFFDQKSLVRHIHARH</sequence>
<feature type="chain" id="PRO_5043339844" description="F-box domain-containing protein" evidence="1">
    <location>
        <begin position="32"/>
        <end position="357"/>
    </location>
</feature>
<dbReference type="InterPro" id="IPR013087">
    <property type="entry name" value="Znf_C2H2_type"/>
</dbReference>
<accession>A0AAW0B502</accession>
<feature type="domain" description="F-box" evidence="2">
    <location>
        <begin position="15"/>
        <end position="64"/>
    </location>
</feature>
<dbReference type="InterPro" id="IPR036047">
    <property type="entry name" value="F-box-like_dom_sf"/>
</dbReference>
<dbReference type="Pfam" id="PF00646">
    <property type="entry name" value="F-box"/>
    <property type="match status" value="1"/>
</dbReference>
<keyword evidence="4" id="KW-1185">Reference proteome</keyword>
<evidence type="ECO:0000256" key="1">
    <source>
        <dbReference type="SAM" id="SignalP"/>
    </source>
</evidence>
<dbReference type="PROSITE" id="PS50181">
    <property type="entry name" value="FBOX"/>
    <property type="match status" value="1"/>
</dbReference>
<proteinExistence type="predicted"/>
<name>A0AAW0B502_9AGAR</name>
<dbReference type="SMART" id="SM00256">
    <property type="entry name" value="FBOX"/>
    <property type="match status" value="1"/>
</dbReference>
<dbReference type="InterPro" id="IPR001810">
    <property type="entry name" value="F-box_dom"/>
</dbReference>
<dbReference type="Proteomes" id="UP001362999">
    <property type="component" value="Unassembled WGS sequence"/>
</dbReference>
<dbReference type="CDD" id="cd09917">
    <property type="entry name" value="F-box_SF"/>
    <property type="match status" value="1"/>
</dbReference>